<evidence type="ECO:0000313" key="3">
    <source>
        <dbReference type="Proteomes" id="UP000436822"/>
    </source>
</evidence>
<comment type="caution">
    <text evidence="2">The sequence shown here is derived from an EMBL/GenBank/DDBJ whole genome shotgun (WGS) entry which is preliminary data.</text>
</comment>
<keyword evidence="3" id="KW-1185">Reference proteome</keyword>
<proteinExistence type="predicted"/>
<dbReference type="AlphaFoldDB" id="A0A6N6JGV5"/>
<gene>
    <name evidence="2" type="ORF">KIN_21440</name>
</gene>
<evidence type="ECO:0000313" key="2">
    <source>
        <dbReference type="EMBL" id="GFE65070.1"/>
    </source>
</evidence>
<name>A0A6N6JGV5_9RHOB</name>
<dbReference type="Proteomes" id="UP000436822">
    <property type="component" value="Unassembled WGS sequence"/>
</dbReference>
<dbReference type="EMBL" id="BLJE01000002">
    <property type="protein sequence ID" value="GFE65070.1"/>
    <property type="molecule type" value="Genomic_DNA"/>
</dbReference>
<protein>
    <recommendedName>
        <fullName evidence="1">SseB protein N-terminal domain-containing protein</fullName>
    </recommendedName>
</protein>
<evidence type="ECO:0000259" key="1">
    <source>
        <dbReference type="Pfam" id="PF07179"/>
    </source>
</evidence>
<dbReference type="RefSeq" id="WP_159806710.1">
    <property type="nucleotide sequence ID" value="NZ_BLJE01000002.1"/>
</dbReference>
<dbReference type="OrthoDB" id="7831317at2"/>
<accession>A0A6N6JGV5</accession>
<feature type="domain" description="SseB protein N-terminal" evidence="1">
    <location>
        <begin position="10"/>
        <end position="118"/>
    </location>
</feature>
<reference evidence="2 3" key="1">
    <citation type="submission" date="2019-12" db="EMBL/GenBank/DDBJ databases">
        <title>Litoreibacter badius sp. nov., a novel bacteriochlorophyll a-containing bacterium in the genus Litoreibacter.</title>
        <authorList>
            <person name="Kanamuro M."/>
            <person name="Takabe Y."/>
            <person name="Mori K."/>
            <person name="Takaichi S."/>
            <person name="Hanada S."/>
        </authorList>
    </citation>
    <scope>NUCLEOTIDE SEQUENCE [LARGE SCALE GENOMIC DNA]</scope>
    <source>
        <strain evidence="2 3">K6</strain>
    </source>
</reference>
<organism evidence="2 3">
    <name type="scientific">Litoreibacter roseus</name>
    <dbReference type="NCBI Taxonomy" id="2601869"/>
    <lineage>
        <taxon>Bacteria</taxon>
        <taxon>Pseudomonadati</taxon>
        <taxon>Pseudomonadota</taxon>
        <taxon>Alphaproteobacteria</taxon>
        <taxon>Rhodobacterales</taxon>
        <taxon>Roseobacteraceae</taxon>
        <taxon>Litoreibacter</taxon>
    </lineage>
</organism>
<dbReference type="InterPro" id="IPR009839">
    <property type="entry name" value="SseB_N"/>
</dbReference>
<dbReference type="Pfam" id="PF07179">
    <property type="entry name" value="SseB"/>
    <property type="match status" value="1"/>
</dbReference>
<sequence>MTTPLDQAHAAMTAAPENDALRLRFYERIAESEVFLLLDQDADGDSIAPSLFEIERDRFALAFDREERLVAFSEGEAAHATLSGRALFDMLSAADLGLGLNVDIAPSSFLMPPDGIKWLAQTLGHAPAEVEATPEEIVAPTGLPEVLISGLDAKLALAGGLAKFAYLCGVRYVGGAETHMLAFVDPVPGSEQALARAVNEALIFSGIEAGALDVAFFDASDPIAAKLARVGLRFDLPVVEDPIVRPTPGGNPDTPPRLR</sequence>